<dbReference type="RefSeq" id="WP_059313495.1">
    <property type="nucleotide sequence ID" value="NZ_CP013987.1"/>
</dbReference>
<name>A0A0U4WVK6_9PSED</name>
<keyword evidence="1" id="KW-0963">Cytoplasm</keyword>
<gene>
    <name evidence="1" type="primary">ubiJ</name>
    <name evidence="3" type="ORF">APT59_03055</name>
</gene>
<comment type="pathway">
    <text evidence="1">Cofactor biosynthesis; ubiquinone biosynthesis.</text>
</comment>
<keyword evidence="1" id="KW-0831">Ubiquinone biosynthesis</keyword>
<dbReference type="EMBL" id="CP013987">
    <property type="protein sequence ID" value="ALZ83220.1"/>
    <property type="molecule type" value="Genomic_DNA"/>
</dbReference>
<dbReference type="InterPro" id="IPR003033">
    <property type="entry name" value="SCP2_sterol-bd_dom"/>
</dbReference>
<evidence type="ECO:0000256" key="1">
    <source>
        <dbReference type="HAMAP-Rule" id="MF_02215"/>
    </source>
</evidence>
<accession>A0A0U4WVK6</accession>
<feature type="domain" description="SCP2" evidence="2">
    <location>
        <begin position="16"/>
        <end position="113"/>
    </location>
</feature>
<comment type="function">
    <text evidence="1">Required for ubiquinone (coenzyme Q) biosynthesis. Binds hydrophobic ubiquinone biosynthetic intermediates via its SCP2 domain and is essential for the stability of the Ubi complex. May constitute a docking platform where Ubi enzymes assemble and access their SCP2-bound polyprenyl substrates.</text>
</comment>
<organism evidence="3 4">
    <name type="scientific">Pseudomonas oryzihabitans</name>
    <dbReference type="NCBI Taxonomy" id="47885"/>
    <lineage>
        <taxon>Bacteria</taxon>
        <taxon>Pseudomonadati</taxon>
        <taxon>Pseudomonadota</taxon>
        <taxon>Gammaproteobacteria</taxon>
        <taxon>Pseudomonadales</taxon>
        <taxon>Pseudomonadaceae</taxon>
        <taxon>Pseudomonas</taxon>
    </lineage>
</organism>
<dbReference type="InterPro" id="IPR036527">
    <property type="entry name" value="SCP2_sterol-bd_dom_sf"/>
</dbReference>
<dbReference type="OrthoDB" id="9796077at2"/>
<dbReference type="PANTHER" id="PTHR38693:SF1">
    <property type="entry name" value="UBIQUINONE BIOSYNTHESIS ACCESSORY FACTOR UBIJ"/>
    <property type="match status" value="1"/>
</dbReference>
<protein>
    <recommendedName>
        <fullName evidence="1">Ubiquinone biosynthesis accessory factor UbiJ</fullName>
    </recommendedName>
</protein>
<dbReference type="Proteomes" id="UP000064137">
    <property type="component" value="Chromosome"/>
</dbReference>
<evidence type="ECO:0000259" key="2">
    <source>
        <dbReference type="Pfam" id="PF02036"/>
    </source>
</evidence>
<evidence type="ECO:0000313" key="4">
    <source>
        <dbReference type="Proteomes" id="UP000064137"/>
    </source>
</evidence>
<reference evidence="3 4" key="1">
    <citation type="submission" date="2016-01" db="EMBL/GenBank/DDBJ databases">
        <title>Annotation of Pseudomonas oryzihabitans USDA-ARS-USMARC-56511.</title>
        <authorList>
            <person name="Harhay G.P."/>
            <person name="Harhay D.M."/>
            <person name="Smith T.P.L."/>
            <person name="Bono J.L."/>
            <person name="Heaton M.P."/>
            <person name="Clawson M.L."/>
            <person name="Chitko-Mckown C.G."/>
            <person name="Capik S.F."/>
            <person name="DeDonder K.D."/>
            <person name="Apley M.D."/>
            <person name="Lubbers B.V."/>
            <person name="White B.J."/>
            <person name="Larson R.L."/>
        </authorList>
    </citation>
    <scope>NUCLEOTIDE SEQUENCE [LARGE SCALE GENOMIC DNA]</scope>
    <source>
        <strain evidence="3 4">USDA-ARS-USMARC-56511</strain>
    </source>
</reference>
<dbReference type="UniPathway" id="UPA00232"/>
<dbReference type="GO" id="GO:0005737">
    <property type="term" value="C:cytoplasm"/>
    <property type="evidence" value="ECO:0007669"/>
    <property type="project" value="UniProtKB-SubCell"/>
</dbReference>
<dbReference type="Pfam" id="PF02036">
    <property type="entry name" value="SCP2"/>
    <property type="match status" value="1"/>
</dbReference>
<dbReference type="SUPFAM" id="SSF55718">
    <property type="entry name" value="SCP-like"/>
    <property type="match status" value="1"/>
</dbReference>
<comment type="similarity">
    <text evidence="1">Belongs to the UbiJ family.</text>
</comment>
<proteinExistence type="inferred from homology"/>
<evidence type="ECO:0000313" key="3">
    <source>
        <dbReference type="EMBL" id="ALZ83220.1"/>
    </source>
</evidence>
<dbReference type="KEGG" id="por:APT59_03055"/>
<dbReference type="InterPro" id="IPR038989">
    <property type="entry name" value="UbiJ"/>
</dbReference>
<dbReference type="HAMAP" id="MF_02215">
    <property type="entry name" value="UbiJ"/>
    <property type="match status" value="1"/>
</dbReference>
<dbReference type="AlphaFoldDB" id="A0A0U4WVK6"/>
<dbReference type="PANTHER" id="PTHR38693">
    <property type="entry name" value="UBIQUINONE BIOSYNTHESIS PROTEIN UBIJ"/>
    <property type="match status" value="1"/>
</dbReference>
<comment type="subcellular location">
    <subcellularLocation>
        <location evidence="1">Cytoplasm</location>
    </subcellularLocation>
</comment>
<sequence>MALVTQALLAALERGLNPLLALDPVALPRLAALTGRVIAVQTRQPALRLYILPAGDGLHFAAHHEGDIDCTLKAPATRLAELALARDKQRVLHQPDVRLEGDSTLLIELADILQKLELDWQHEVGRWLGPLPAALLGDLARRGQVLGEQSRDSLQMTLSNWLNEESRQLVGRLEGEARFAEIDALRLDVDRLDARIARLGAARNARDNPDE</sequence>
<dbReference type="GO" id="GO:0006744">
    <property type="term" value="P:ubiquinone biosynthetic process"/>
    <property type="evidence" value="ECO:0007669"/>
    <property type="project" value="UniProtKB-UniRule"/>
</dbReference>